<gene>
    <name evidence="3" type="ORF">CARN1_1599</name>
</gene>
<organism evidence="3">
    <name type="scientific">mine drainage metagenome</name>
    <dbReference type="NCBI Taxonomy" id="410659"/>
    <lineage>
        <taxon>unclassified sequences</taxon>
        <taxon>metagenomes</taxon>
        <taxon>ecological metagenomes</taxon>
    </lineage>
</organism>
<dbReference type="Pfam" id="PF00724">
    <property type="entry name" value="Oxidored_FMN"/>
    <property type="match status" value="1"/>
</dbReference>
<dbReference type="InterPro" id="IPR036188">
    <property type="entry name" value="FAD/NAD-bd_sf"/>
</dbReference>
<dbReference type="SUPFAM" id="SSF51905">
    <property type="entry name" value="FAD/NAD(P)-binding domain"/>
    <property type="match status" value="1"/>
</dbReference>
<dbReference type="CDD" id="cd02932">
    <property type="entry name" value="OYE_YqiM_FMN"/>
    <property type="match status" value="1"/>
</dbReference>
<dbReference type="GO" id="GO:0010181">
    <property type="term" value="F:FMN binding"/>
    <property type="evidence" value="ECO:0007669"/>
    <property type="project" value="InterPro"/>
</dbReference>
<evidence type="ECO:0000259" key="1">
    <source>
        <dbReference type="Pfam" id="PF00724"/>
    </source>
</evidence>
<proteinExistence type="predicted"/>
<dbReference type="NCBIfam" id="NF006101">
    <property type="entry name" value="PRK08255.1"/>
    <property type="match status" value="1"/>
</dbReference>
<feature type="domain" description="FAD-binding" evidence="2">
    <location>
        <begin position="131"/>
        <end position="322"/>
    </location>
</feature>
<evidence type="ECO:0000259" key="2">
    <source>
        <dbReference type="Pfam" id="PF01494"/>
    </source>
</evidence>
<dbReference type="PRINTS" id="PR00420">
    <property type="entry name" value="RNGMNOXGNASE"/>
</dbReference>
<dbReference type="InterPro" id="IPR001155">
    <property type="entry name" value="OxRdtase_FMN_N"/>
</dbReference>
<dbReference type="InterPro" id="IPR002938">
    <property type="entry name" value="FAD-bd"/>
</dbReference>
<dbReference type="PANTHER" id="PTHR43303:SF3">
    <property type="entry name" value="BLR3436 PROTEIN"/>
    <property type="match status" value="1"/>
</dbReference>
<protein>
    <submittedName>
        <fullName evidence="3">NADH:flavin oxidoreductase/NADH oxidase</fullName>
    </submittedName>
</protein>
<dbReference type="GO" id="GO:0003959">
    <property type="term" value="F:NADPH dehydrogenase activity"/>
    <property type="evidence" value="ECO:0007669"/>
    <property type="project" value="InterPro"/>
</dbReference>
<dbReference type="SUPFAM" id="SSF51395">
    <property type="entry name" value="FMN-linked oxidoreductases"/>
    <property type="match status" value="1"/>
</dbReference>
<dbReference type="PANTHER" id="PTHR43303">
    <property type="entry name" value="NADPH DEHYDROGENASE C23G7.10C-RELATED"/>
    <property type="match status" value="1"/>
</dbReference>
<dbReference type="InterPro" id="IPR044152">
    <property type="entry name" value="YqjM-like"/>
</dbReference>
<sequence length="758" mass="84555">MKAARASHVRVLGGGPGGLYAALLTKARFPKWRVELVERNPFGDTFGWGVVFSDATLDGLAVADPESFAHIERSFVHWDDIEIHVRGARVRSSGHGFAGISRKHLLAILHERALALGVELRYRERVEDLDAFRADCDIVIAADGVHSPTRNRYASLFRPQVTGGLCKFVWLGSDIPLDAFTFFFKRSEHGWFTVHAYRFDETTSTFIVECREETWRAHGLDRADAAATVAFCEALFAEELRGHRLQVNPGHRRGSAWIDFTFVENERWHDGNLVLVGDAAHTAHFSVGSGTKMAMEDSIALVNALERCDRAEDAFALYEGERKLEVLKLQNAARNSTRWFENVERYARLDPETFAYSLLTRSQRIGHENLRTRDADYVERVEARFGEPAIPPMFSPFALRGLELRNRVVVSPMDTYSAVDGVPNEFHLVHYGSRALGGAGLVVTEMTCVSARGRITPGCTGMYAPEHVTAWKRIVDFVHERSHAKIALQLGHAGPKGSTKLMWEGMDEPLASGNWPVVGPSAIPYAPGSQVPHALDEPGMQLILEEFTRATAMAIEAGFDMLELHCAHGYLLSSFLTPLRNRRSDRYGGSLENRLRFPLEVFAAVRARWPMERPISVRISATDWCAEGNDERDAVEIARAFKAAGADLIDVSTGQTDPRSRPRFGRMFQAPFADAIRNEVEIATMAVGNITEHEQVNALVAGGRADLVALGRPHLADPYWTLHAAAELGYREQAWPIPYRPGKEQLERAIARRLEQPT</sequence>
<accession>E6PDG2</accession>
<dbReference type="EMBL" id="CABL01000002">
    <property type="protein sequence ID" value="CBH74497.1"/>
    <property type="molecule type" value="Genomic_DNA"/>
</dbReference>
<comment type="caution">
    <text evidence="3">The sequence shown here is derived from an EMBL/GenBank/DDBJ whole genome shotgun (WGS) entry which is preliminary data.</text>
</comment>
<dbReference type="InterPro" id="IPR013785">
    <property type="entry name" value="Aldolase_TIM"/>
</dbReference>
<evidence type="ECO:0000313" key="3">
    <source>
        <dbReference type="EMBL" id="CBH74497.1"/>
    </source>
</evidence>
<dbReference type="Gene3D" id="3.50.50.60">
    <property type="entry name" value="FAD/NAD(P)-binding domain"/>
    <property type="match status" value="1"/>
</dbReference>
<reference evidence="3" key="1">
    <citation type="submission" date="2009-10" db="EMBL/GenBank/DDBJ databases">
        <title>Diversity of trophic interactions inside an arsenic-rich microbial ecosystem.</title>
        <authorList>
            <person name="Bertin P.N."/>
            <person name="Heinrich-Salmeron A."/>
            <person name="Pelletier E."/>
            <person name="Goulhen-Chollet F."/>
            <person name="Arsene-Ploetze F."/>
            <person name="Gallien S."/>
            <person name="Calteau A."/>
            <person name="Vallenet D."/>
            <person name="Casiot C."/>
            <person name="Chane-Woon-Ming B."/>
            <person name="Giloteaux L."/>
            <person name="Barakat M."/>
            <person name="Bonnefoy V."/>
            <person name="Bruneel O."/>
            <person name="Chandler M."/>
            <person name="Cleiss J."/>
            <person name="Duran R."/>
            <person name="Elbaz-Poulichet F."/>
            <person name="Fonknechten N."/>
            <person name="Lauga B."/>
            <person name="Mornico D."/>
            <person name="Ortet P."/>
            <person name="Schaeffer C."/>
            <person name="Siguier P."/>
            <person name="Alexander Thil Smith A."/>
            <person name="Van Dorsselaer A."/>
            <person name="Weissenbach J."/>
            <person name="Medigue C."/>
            <person name="Le Paslier D."/>
        </authorList>
    </citation>
    <scope>NUCLEOTIDE SEQUENCE</scope>
</reference>
<dbReference type="AlphaFoldDB" id="E6PDG2"/>
<dbReference type="Gene3D" id="3.20.20.70">
    <property type="entry name" value="Aldolase class I"/>
    <property type="match status" value="1"/>
</dbReference>
<dbReference type="Gene3D" id="3.30.9.20">
    <property type="match status" value="1"/>
</dbReference>
<name>E6PDG2_9ZZZZ</name>
<dbReference type="GO" id="GO:0071949">
    <property type="term" value="F:FAD binding"/>
    <property type="evidence" value="ECO:0007669"/>
    <property type="project" value="InterPro"/>
</dbReference>
<dbReference type="GO" id="GO:0050661">
    <property type="term" value="F:NADP binding"/>
    <property type="evidence" value="ECO:0007669"/>
    <property type="project" value="InterPro"/>
</dbReference>
<feature type="domain" description="NADH:flavin oxidoreductase/NADH oxidase N-terminal" evidence="1">
    <location>
        <begin position="393"/>
        <end position="726"/>
    </location>
</feature>
<dbReference type="Pfam" id="PF01494">
    <property type="entry name" value="FAD_binding_3"/>
    <property type="match status" value="1"/>
</dbReference>